<dbReference type="OrthoDB" id="5953030at2759"/>
<keyword evidence="2" id="KW-1185">Reference proteome</keyword>
<gene>
    <name evidence="1" type="ORF">TBRA_LOCUS11816</name>
</gene>
<evidence type="ECO:0000313" key="1">
    <source>
        <dbReference type="EMBL" id="CAB0040082.1"/>
    </source>
</evidence>
<name>A0A6H5IRG3_9HYME</name>
<sequence length="410" mass="46927">MDGSLHESCIDLCMVRDVGSVLAHTKSLIPFAAGHDLITMNYNLSRTIPSPPPRFIRSWRNVTPAAINIALSPLLNVPAPATRENDYSLEQLVSTITSAIISAADHVAPLRPVRLTAHHKPWVDCEVRRLMHARDRAYRRFRRCHRNSDLVQYKALRAKVRSTLDTKKNMYYAAKMEDSSSPNALWRTLRSLVLNSTLNWDSHISSISSKIHYSLYSLRYHRNSLTRHLRQRLVQALILPHLDYAAAVLTSLTVEQELRLQRLQNACIRFIYGNIPRTEHVTPYRLALGWLSVKRRRDQLMVLQARKIIISNTPSCLATRFTLLEGQEPARRVTRRLPPRLDYSSANTSTLQRSFSHTTTKLINSIPSPFSLQPNTPNPRFSYDTISSLSRRQNGCSAVELRISHPYPFH</sequence>
<reference evidence="1 2" key="1">
    <citation type="submission" date="2020-02" db="EMBL/GenBank/DDBJ databases">
        <authorList>
            <person name="Ferguson B K."/>
        </authorList>
    </citation>
    <scope>NUCLEOTIDE SEQUENCE [LARGE SCALE GENOMIC DNA]</scope>
</reference>
<dbReference type="EMBL" id="CADCXV010001000">
    <property type="protein sequence ID" value="CAB0040082.1"/>
    <property type="molecule type" value="Genomic_DNA"/>
</dbReference>
<organism evidence="1 2">
    <name type="scientific">Trichogramma brassicae</name>
    <dbReference type="NCBI Taxonomy" id="86971"/>
    <lineage>
        <taxon>Eukaryota</taxon>
        <taxon>Metazoa</taxon>
        <taxon>Ecdysozoa</taxon>
        <taxon>Arthropoda</taxon>
        <taxon>Hexapoda</taxon>
        <taxon>Insecta</taxon>
        <taxon>Pterygota</taxon>
        <taxon>Neoptera</taxon>
        <taxon>Endopterygota</taxon>
        <taxon>Hymenoptera</taxon>
        <taxon>Apocrita</taxon>
        <taxon>Proctotrupomorpha</taxon>
        <taxon>Chalcidoidea</taxon>
        <taxon>Trichogrammatidae</taxon>
        <taxon>Trichogramma</taxon>
    </lineage>
</organism>
<dbReference type="PANTHER" id="PTHR47510">
    <property type="entry name" value="REVERSE TRANSCRIPTASE DOMAIN-CONTAINING PROTEIN"/>
    <property type="match status" value="1"/>
</dbReference>
<dbReference type="Proteomes" id="UP000479190">
    <property type="component" value="Unassembled WGS sequence"/>
</dbReference>
<protein>
    <submittedName>
        <fullName evidence="1">Uncharacterized protein</fullName>
    </submittedName>
</protein>
<proteinExistence type="predicted"/>
<dbReference type="PANTHER" id="PTHR47510:SF3">
    <property type="entry name" value="ENDO_EXONUCLEASE_PHOSPHATASE DOMAIN-CONTAINING PROTEIN"/>
    <property type="match status" value="1"/>
</dbReference>
<evidence type="ECO:0000313" key="2">
    <source>
        <dbReference type="Proteomes" id="UP000479190"/>
    </source>
</evidence>
<accession>A0A6H5IRG3</accession>
<dbReference type="AlphaFoldDB" id="A0A6H5IRG3"/>